<accession>A0AAJ2U551</accession>
<dbReference type="AlphaFoldDB" id="A0AAJ2U551"/>
<keyword evidence="4" id="KW-0411">Iron-sulfur</keyword>
<name>A0AAJ2U551_ALKPS</name>
<evidence type="ECO:0000256" key="2">
    <source>
        <dbReference type="ARBA" id="ARBA00022723"/>
    </source>
</evidence>
<evidence type="ECO:0000313" key="6">
    <source>
        <dbReference type="EMBL" id="MDV2887607.1"/>
    </source>
</evidence>
<proteinExistence type="predicted"/>
<evidence type="ECO:0000259" key="5">
    <source>
        <dbReference type="Pfam" id="PF04055"/>
    </source>
</evidence>
<dbReference type="Gene3D" id="3.20.20.70">
    <property type="entry name" value="Aldolase class I"/>
    <property type="match status" value="1"/>
</dbReference>
<evidence type="ECO:0000256" key="3">
    <source>
        <dbReference type="ARBA" id="ARBA00023004"/>
    </source>
</evidence>
<dbReference type="Proteomes" id="UP001285636">
    <property type="component" value="Unassembled WGS sequence"/>
</dbReference>
<protein>
    <submittedName>
        <fullName evidence="6">Radical SAM protein</fullName>
    </submittedName>
</protein>
<dbReference type="InterPro" id="IPR013785">
    <property type="entry name" value="Aldolase_TIM"/>
</dbReference>
<sequence>MQNKKNVNQDLRSLVDQGVTLTHLALTGGEPLLHKEDTLAFFQLADELVPDAHTRLYTAGDLLDEETLQGLAEAHVNEIRFSIKMEDSQQKRK</sequence>
<dbReference type="GO" id="GO:0051536">
    <property type="term" value="F:iron-sulfur cluster binding"/>
    <property type="evidence" value="ECO:0007669"/>
    <property type="project" value="UniProtKB-KW"/>
</dbReference>
<dbReference type="InterPro" id="IPR007197">
    <property type="entry name" value="rSAM"/>
</dbReference>
<evidence type="ECO:0000313" key="7">
    <source>
        <dbReference type="Proteomes" id="UP001285636"/>
    </source>
</evidence>
<feature type="non-terminal residue" evidence="6">
    <location>
        <position position="93"/>
    </location>
</feature>
<dbReference type="InterPro" id="IPR058240">
    <property type="entry name" value="rSAM_sf"/>
</dbReference>
<feature type="domain" description="Radical SAM core" evidence="5">
    <location>
        <begin position="11"/>
        <end position="85"/>
    </location>
</feature>
<keyword evidence="1" id="KW-0949">S-adenosyl-L-methionine</keyword>
<dbReference type="RefSeq" id="WP_323467823.1">
    <property type="nucleotide sequence ID" value="NZ_JAWJAY010000239.1"/>
</dbReference>
<evidence type="ECO:0000256" key="1">
    <source>
        <dbReference type="ARBA" id="ARBA00022691"/>
    </source>
</evidence>
<dbReference type="CDD" id="cd01335">
    <property type="entry name" value="Radical_SAM"/>
    <property type="match status" value="1"/>
</dbReference>
<dbReference type="SUPFAM" id="SSF102114">
    <property type="entry name" value="Radical SAM enzymes"/>
    <property type="match status" value="1"/>
</dbReference>
<gene>
    <name evidence="6" type="ORF">RYX45_20760</name>
</gene>
<organism evidence="6 7">
    <name type="scientific">Alkalihalophilus pseudofirmus</name>
    <name type="common">Bacillus pseudofirmus</name>
    <dbReference type="NCBI Taxonomy" id="79885"/>
    <lineage>
        <taxon>Bacteria</taxon>
        <taxon>Bacillati</taxon>
        <taxon>Bacillota</taxon>
        <taxon>Bacilli</taxon>
        <taxon>Bacillales</taxon>
        <taxon>Bacillaceae</taxon>
        <taxon>Alkalihalophilus</taxon>
    </lineage>
</organism>
<keyword evidence="3" id="KW-0408">Iron</keyword>
<dbReference type="GO" id="GO:0046872">
    <property type="term" value="F:metal ion binding"/>
    <property type="evidence" value="ECO:0007669"/>
    <property type="project" value="UniProtKB-KW"/>
</dbReference>
<dbReference type="GO" id="GO:0003824">
    <property type="term" value="F:catalytic activity"/>
    <property type="evidence" value="ECO:0007669"/>
    <property type="project" value="InterPro"/>
</dbReference>
<comment type="caution">
    <text evidence="6">The sequence shown here is derived from an EMBL/GenBank/DDBJ whole genome shotgun (WGS) entry which is preliminary data.</text>
</comment>
<dbReference type="Pfam" id="PF04055">
    <property type="entry name" value="Radical_SAM"/>
    <property type="match status" value="1"/>
</dbReference>
<reference evidence="6" key="1">
    <citation type="submission" date="2023-10" db="EMBL/GenBank/DDBJ databases">
        <title>Screening of Alkalihalophilus pseudofirmusBZ-TG-HK211 and Its Alleviation of Salt Stress on Rapeseed Growth.</title>
        <authorList>
            <person name="Zhao B."/>
            <person name="Guo T."/>
        </authorList>
    </citation>
    <scope>NUCLEOTIDE SEQUENCE</scope>
    <source>
        <strain evidence="6">BZ-TG-HK211</strain>
    </source>
</reference>
<dbReference type="EMBL" id="JAWJAY010000239">
    <property type="protein sequence ID" value="MDV2887607.1"/>
    <property type="molecule type" value="Genomic_DNA"/>
</dbReference>
<evidence type="ECO:0000256" key="4">
    <source>
        <dbReference type="ARBA" id="ARBA00023014"/>
    </source>
</evidence>
<keyword evidence="2" id="KW-0479">Metal-binding</keyword>